<dbReference type="EMBL" id="QWEG01000002">
    <property type="protein sequence ID" value="RHW42819.1"/>
    <property type="molecule type" value="Genomic_DNA"/>
</dbReference>
<dbReference type="OrthoDB" id="142218at2"/>
<dbReference type="SUPFAM" id="SSF46689">
    <property type="entry name" value="Homeodomain-like"/>
    <property type="match status" value="1"/>
</dbReference>
<dbReference type="Pfam" id="PF13556">
    <property type="entry name" value="HTH_30"/>
    <property type="match status" value="1"/>
</dbReference>
<dbReference type="Pfam" id="PF07905">
    <property type="entry name" value="PucR"/>
    <property type="match status" value="1"/>
</dbReference>
<dbReference type="InterPro" id="IPR012914">
    <property type="entry name" value="PucR_dom"/>
</dbReference>
<keyword evidence="4" id="KW-1185">Reference proteome</keyword>
<dbReference type="PANTHER" id="PTHR33744">
    <property type="entry name" value="CARBOHYDRATE DIACID REGULATOR"/>
    <property type="match status" value="1"/>
</dbReference>
<protein>
    <submittedName>
        <fullName evidence="3">PucR family transcriptional regulator</fullName>
    </submittedName>
</protein>
<evidence type="ECO:0000313" key="3">
    <source>
        <dbReference type="EMBL" id="RHW42819.1"/>
    </source>
</evidence>
<dbReference type="InterPro" id="IPR025736">
    <property type="entry name" value="PucR_C-HTH_dom"/>
</dbReference>
<reference evidence="3 4" key="1">
    <citation type="journal article" date="2017" name="Int. J. Syst. Evol. Microbiol.">
        <title>Bacillus notoginsengisoli sp. nov., a novel bacterium isolated from the rhizosphere of Panax notoginseng.</title>
        <authorList>
            <person name="Zhang M.Y."/>
            <person name="Cheng J."/>
            <person name="Cai Y."/>
            <person name="Zhang T.Y."/>
            <person name="Wu Y.Y."/>
            <person name="Manikprabhu D."/>
            <person name="Li W.J."/>
            <person name="Zhang Y.X."/>
        </authorList>
    </citation>
    <scope>NUCLEOTIDE SEQUENCE [LARGE SCALE GENOMIC DNA]</scope>
    <source>
        <strain evidence="3 4">JCM 30743</strain>
    </source>
</reference>
<feature type="domain" description="Purine catabolism PurC-like" evidence="1">
    <location>
        <begin position="14"/>
        <end position="124"/>
    </location>
</feature>
<dbReference type="Proteomes" id="UP000284416">
    <property type="component" value="Unassembled WGS sequence"/>
</dbReference>
<comment type="caution">
    <text evidence="3">The sequence shown here is derived from an EMBL/GenBank/DDBJ whole genome shotgun (WGS) entry which is preliminary data.</text>
</comment>
<dbReference type="AlphaFoldDB" id="A0A417YYI1"/>
<evidence type="ECO:0000313" key="4">
    <source>
        <dbReference type="Proteomes" id="UP000284416"/>
    </source>
</evidence>
<evidence type="ECO:0000259" key="1">
    <source>
        <dbReference type="Pfam" id="PF07905"/>
    </source>
</evidence>
<proteinExistence type="predicted"/>
<sequence>MKVSTALDIGSRFKAEIIAGKKGLIREIKTVEVMEVPEVENWAREGTLVISSFYPVKDDSHQQYHIVKTLIHKNAAGLIVKLGRFVDWIPKEIISLAEKSDFPIIIIPKDVAYIDLLTLINRQLIEEADKIVSDEHNLFYSFKKRVFESTDEAVECLSAIVSNSIYIEDVEGRLLYRSNKFSQDEWRNSLLLFSVPCNENYRGAITEWTKKLDSSINHCIHVPGKRNRFVIPLKMKGKIIAFIHLIYHRKEQFHAIGMNVEMIKGKVYDTIISDFMEFHRQRMAQSEQLERLIVEEADTQNLLIHFKRDLNQVFFSENESFLEHCFLFQKKINDLIMEIAEVQRAVVFEKQFQSYALLCFPRNYAMEKAELKATISSFLNKSSISDTYIAISPLFHNIQEVDQQMNAVTKIMRIGEEISPEERIFTYDRLGIYEFLVKISREPLVQQYVNEIINSLSLHSDQSLLETLEVYLQENGNASRAAEKLFIHRRTMTNRLKRIRELLGMDLDDSENIFILQFCLKIKGLN</sequence>
<dbReference type="PANTHER" id="PTHR33744:SF1">
    <property type="entry name" value="DNA-BINDING TRANSCRIPTIONAL ACTIVATOR ADER"/>
    <property type="match status" value="1"/>
</dbReference>
<dbReference type="Gene3D" id="1.10.10.2840">
    <property type="entry name" value="PucR C-terminal helix-turn-helix domain"/>
    <property type="match status" value="1"/>
</dbReference>
<gene>
    <name evidence="3" type="ORF">D1B31_04375</name>
</gene>
<dbReference type="RefSeq" id="WP_118919515.1">
    <property type="nucleotide sequence ID" value="NZ_QWEG01000002.1"/>
</dbReference>
<dbReference type="InterPro" id="IPR051448">
    <property type="entry name" value="CdaR-like_regulators"/>
</dbReference>
<dbReference type="InterPro" id="IPR009057">
    <property type="entry name" value="Homeodomain-like_sf"/>
</dbReference>
<evidence type="ECO:0000259" key="2">
    <source>
        <dbReference type="Pfam" id="PF13556"/>
    </source>
</evidence>
<feature type="domain" description="PucR C-terminal helix-turn-helix" evidence="2">
    <location>
        <begin position="464"/>
        <end position="522"/>
    </location>
</feature>
<name>A0A417YYI1_9BACI</name>
<dbReference type="InterPro" id="IPR042070">
    <property type="entry name" value="PucR_C-HTH_sf"/>
</dbReference>
<accession>A0A417YYI1</accession>
<organism evidence="3 4">
    <name type="scientific">Neobacillus notoginsengisoli</name>
    <dbReference type="NCBI Taxonomy" id="1578198"/>
    <lineage>
        <taxon>Bacteria</taxon>
        <taxon>Bacillati</taxon>
        <taxon>Bacillota</taxon>
        <taxon>Bacilli</taxon>
        <taxon>Bacillales</taxon>
        <taxon>Bacillaceae</taxon>
        <taxon>Neobacillus</taxon>
    </lineage>
</organism>